<evidence type="ECO:0000313" key="21">
    <source>
        <dbReference type="Proteomes" id="UP001046870"/>
    </source>
</evidence>
<feature type="region of interest" description="Disordered" evidence="16">
    <location>
        <begin position="536"/>
        <end position="566"/>
    </location>
</feature>
<evidence type="ECO:0000256" key="1">
    <source>
        <dbReference type="ARBA" id="ARBA00004251"/>
    </source>
</evidence>
<evidence type="ECO:0000256" key="14">
    <source>
        <dbReference type="ARBA" id="ARBA00023273"/>
    </source>
</evidence>
<sequence>MHSTDYYVGAFVALVMLLQVSALETIVGLYGETIEVPCSTGAPVTSDYMFIKWKYDKDDGTAGDLLVKRKEKDEASILASDEYRDRVNISDTSSLLIAHGTLEDQKTFTCMVVTEADVLLYPINVLVHKKPLPPQITEKAKELEDGKLTRLGECVSEGANPVANITWSRNGIPLVADGKMIVITPTVTVDKETGLSTTTSELQYTASKGDVDATFTCSSHHSLAPDQVSAPETFTIHYPTEKVKLQVVSEVPLKEGDNVTLKCKGDGNPPPTSYNFHIKGKKVTVDNSDTYTLIGVTRDSTGEYKCSPVDNDNLVDSKNITVSYLDVSLSPSGTIVRRVGENVAVTVQKNASGEVKITWTKDNTKLEKQPRFDKLKYSDSGNYVCEVSMAGLTQRRSFRLVVEGVPVIKRLDKQRGEDGKHKVLICEAEGSPKPMVLWSVNGTSEESPYVNGKITHKIVMVPTANLTVSCTVSNDLGHDMRVINVSSLFKEEKKMEREDQTDDSNDQAKLIVGIVVGLLLAAAVVGLVYWIYTKKSKQGSWKTGEKETGTSEESKKLEENNHKGEA</sequence>
<evidence type="ECO:0000256" key="17">
    <source>
        <dbReference type="SAM" id="Phobius"/>
    </source>
</evidence>
<keyword evidence="5 17" id="KW-0812">Transmembrane</keyword>
<dbReference type="GO" id="GO:0005886">
    <property type="term" value="C:plasma membrane"/>
    <property type="evidence" value="ECO:0007669"/>
    <property type="project" value="UniProtKB-SubCell"/>
</dbReference>
<keyword evidence="7" id="KW-0391">Immunity</keyword>
<dbReference type="EMBL" id="JAFDVH010000009">
    <property type="protein sequence ID" value="KAG7471333.1"/>
    <property type="molecule type" value="Genomic_DNA"/>
</dbReference>
<evidence type="ECO:0000256" key="13">
    <source>
        <dbReference type="ARBA" id="ARBA00023180"/>
    </source>
</evidence>
<keyword evidence="11 17" id="KW-0472">Membrane</keyword>
<dbReference type="Gene3D" id="2.60.40.10">
    <property type="entry name" value="Immunoglobulins"/>
    <property type="match status" value="5"/>
</dbReference>
<evidence type="ECO:0000256" key="7">
    <source>
        <dbReference type="ARBA" id="ARBA00022859"/>
    </source>
</evidence>
<keyword evidence="15" id="KW-0393">Immunoglobulin domain</keyword>
<dbReference type="GO" id="GO:0002250">
    <property type="term" value="P:adaptive immune response"/>
    <property type="evidence" value="ECO:0007669"/>
    <property type="project" value="UniProtKB-KW"/>
</dbReference>
<dbReference type="InterPro" id="IPR013783">
    <property type="entry name" value="Ig-like_fold"/>
</dbReference>
<dbReference type="PANTHER" id="PTHR11973">
    <property type="entry name" value="CELL SURFACE GLYCOPROTEIN MUC18-RELATED"/>
    <property type="match status" value="1"/>
</dbReference>
<dbReference type="InterPro" id="IPR007110">
    <property type="entry name" value="Ig-like_dom"/>
</dbReference>
<dbReference type="InterPro" id="IPR003599">
    <property type="entry name" value="Ig_sub"/>
</dbReference>
<comment type="caution">
    <text evidence="20">The sequence shown here is derived from an EMBL/GenBank/DDBJ whole genome shotgun (WGS) entry which is preliminary data.</text>
</comment>
<feature type="domain" description="Ig-like" evidence="19">
    <location>
        <begin position="340"/>
        <end position="399"/>
    </location>
</feature>
<evidence type="ECO:0000256" key="12">
    <source>
        <dbReference type="ARBA" id="ARBA00023157"/>
    </source>
</evidence>
<evidence type="ECO:0000256" key="10">
    <source>
        <dbReference type="ARBA" id="ARBA00023130"/>
    </source>
</evidence>
<feature type="domain" description="Ig-like" evidence="19">
    <location>
        <begin position="239"/>
        <end position="321"/>
    </location>
</feature>
<dbReference type="SUPFAM" id="SSF48726">
    <property type="entry name" value="Immunoglobulin"/>
    <property type="match status" value="4"/>
</dbReference>
<evidence type="ECO:0000256" key="2">
    <source>
        <dbReference type="ARBA" id="ARBA00004279"/>
    </source>
</evidence>
<dbReference type="GO" id="GO:0007155">
    <property type="term" value="P:cell adhesion"/>
    <property type="evidence" value="ECO:0007669"/>
    <property type="project" value="UniProtKB-KW"/>
</dbReference>
<dbReference type="GO" id="GO:0030425">
    <property type="term" value="C:dendrite"/>
    <property type="evidence" value="ECO:0007669"/>
    <property type="project" value="UniProtKB-SubCell"/>
</dbReference>
<evidence type="ECO:0000256" key="11">
    <source>
        <dbReference type="ARBA" id="ARBA00023136"/>
    </source>
</evidence>
<accession>A0A9D3PY52</accession>
<dbReference type="PANTHER" id="PTHR11973:SF2">
    <property type="entry name" value="CD166 ANTIGEN"/>
    <property type="match status" value="1"/>
</dbReference>
<proteinExistence type="predicted"/>
<evidence type="ECO:0000313" key="20">
    <source>
        <dbReference type="EMBL" id="KAG7471333.1"/>
    </source>
</evidence>
<feature type="compositionally biased region" description="Basic and acidic residues" evidence="16">
    <location>
        <begin position="543"/>
        <end position="566"/>
    </location>
</feature>
<dbReference type="Pfam" id="PF13927">
    <property type="entry name" value="Ig_3"/>
    <property type="match status" value="1"/>
</dbReference>
<dbReference type="PROSITE" id="PS50835">
    <property type="entry name" value="IG_LIKE"/>
    <property type="match status" value="5"/>
</dbReference>
<evidence type="ECO:0000256" key="3">
    <source>
        <dbReference type="ARBA" id="ARBA00004489"/>
    </source>
</evidence>
<name>A0A9D3PY52_MEGAT</name>
<feature type="signal peptide" evidence="18">
    <location>
        <begin position="1"/>
        <end position="22"/>
    </location>
</feature>
<feature type="domain" description="Ig-like" evidence="19">
    <location>
        <begin position="31"/>
        <end position="112"/>
    </location>
</feature>
<evidence type="ECO:0000256" key="4">
    <source>
        <dbReference type="ARBA" id="ARBA00022475"/>
    </source>
</evidence>
<dbReference type="Pfam" id="PF08205">
    <property type="entry name" value="C2-set_2"/>
    <property type="match status" value="1"/>
</dbReference>
<keyword evidence="21" id="KW-1185">Reference proteome</keyword>
<dbReference type="AlphaFoldDB" id="A0A9D3PY52"/>
<dbReference type="InterPro" id="IPR003598">
    <property type="entry name" value="Ig_sub2"/>
</dbReference>
<dbReference type="InterPro" id="IPR013162">
    <property type="entry name" value="CD80_C2-set"/>
</dbReference>
<keyword evidence="12" id="KW-1015">Disulfide bond</keyword>
<dbReference type="GO" id="GO:0030424">
    <property type="term" value="C:axon"/>
    <property type="evidence" value="ECO:0007669"/>
    <property type="project" value="UniProtKB-SubCell"/>
</dbReference>
<evidence type="ECO:0000256" key="18">
    <source>
        <dbReference type="SAM" id="SignalP"/>
    </source>
</evidence>
<evidence type="ECO:0000256" key="15">
    <source>
        <dbReference type="ARBA" id="ARBA00023319"/>
    </source>
</evidence>
<dbReference type="SMART" id="SM00409">
    <property type="entry name" value="IG"/>
    <property type="match status" value="3"/>
</dbReference>
<dbReference type="InterPro" id="IPR036179">
    <property type="entry name" value="Ig-like_dom_sf"/>
</dbReference>
<dbReference type="SMART" id="SM00406">
    <property type="entry name" value="IGv"/>
    <property type="match status" value="2"/>
</dbReference>
<dbReference type="Proteomes" id="UP001046870">
    <property type="component" value="Chromosome 9"/>
</dbReference>
<keyword evidence="13" id="KW-0325">Glycoprotein</keyword>
<evidence type="ECO:0000256" key="9">
    <source>
        <dbReference type="ARBA" id="ARBA00022989"/>
    </source>
</evidence>
<evidence type="ECO:0000256" key="16">
    <source>
        <dbReference type="SAM" id="MobiDB-lite"/>
    </source>
</evidence>
<comment type="subcellular location">
    <subcellularLocation>
        <location evidence="1">Cell membrane</location>
        <topology evidence="1">Single-pass type I membrane protein</topology>
    </subcellularLocation>
    <subcellularLocation>
        <location evidence="3">Cell projection</location>
        <location evidence="3">Axon</location>
    </subcellularLocation>
    <subcellularLocation>
        <location evidence="2">Cell projection</location>
        <location evidence="2">Dendrite</location>
    </subcellularLocation>
</comment>
<dbReference type="InterPro" id="IPR013106">
    <property type="entry name" value="Ig_V-set"/>
</dbReference>
<evidence type="ECO:0000256" key="8">
    <source>
        <dbReference type="ARBA" id="ARBA00022889"/>
    </source>
</evidence>
<feature type="domain" description="Ig-like" evidence="19">
    <location>
        <begin position="406"/>
        <end position="486"/>
    </location>
</feature>
<dbReference type="SMART" id="SM00408">
    <property type="entry name" value="IGc2"/>
    <property type="match status" value="2"/>
</dbReference>
<keyword evidence="8" id="KW-0130">Cell adhesion</keyword>
<reference evidence="20" key="1">
    <citation type="submission" date="2021-01" db="EMBL/GenBank/DDBJ databases">
        <authorList>
            <person name="Zahm M."/>
            <person name="Roques C."/>
            <person name="Cabau C."/>
            <person name="Klopp C."/>
            <person name="Donnadieu C."/>
            <person name="Jouanno E."/>
            <person name="Lampietro C."/>
            <person name="Louis A."/>
            <person name="Herpin A."/>
            <person name="Echchiki A."/>
            <person name="Berthelot C."/>
            <person name="Parey E."/>
            <person name="Roest-Crollius H."/>
            <person name="Braasch I."/>
            <person name="Postlethwait J."/>
            <person name="Bobe J."/>
            <person name="Montfort J."/>
            <person name="Bouchez O."/>
            <person name="Begum T."/>
            <person name="Mejri S."/>
            <person name="Adams A."/>
            <person name="Chen W.-J."/>
            <person name="Guiguen Y."/>
        </authorList>
    </citation>
    <scope>NUCLEOTIDE SEQUENCE</scope>
    <source>
        <strain evidence="20">YG-15Mar2019-1</strain>
        <tissue evidence="20">Brain</tissue>
    </source>
</reference>
<feature type="chain" id="PRO_5039479644" description="Ig-like domain-containing protein" evidence="18">
    <location>
        <begin position="23"/>
        <end position="566"/>
    </location>
</feature>
<keyword evidence="14" id="KW-0966">Cell projection</keyword>
<dbReference type="OrthoDB" id="9945628at2759"/>
<gene>
    <name evidence="20" type="ORF">MATL_G00123480</name>
</gene>
<evidence type="ECO:0000259" key="19">
    <source>
        <dbReference type="PROSITE" id="PS50835"/>
    </source>
</evidence>
<keyword evidence="10" id="KW-1064">Adaptive immunity</keyword>
<dbReference type="InterPro" id="IPR051116">
    <property type="entry name" value="Surface_Rcpt/Adhesion_Mol"/>
</dbReference>
<evidence type="ECO:0000256" key="5">
    <source>
        <dbReference type="ARBA" id="ARBA00022692"/>
    </source>
</evidence>
<feature type="transmembrane region" description="Helical" evidence="17">
    <location>
        <begin position="510"/>
        <end position="532"/>
    </location>
</feature>
<keyword evidence="9 17" id="KW-1133">Transmembrane helix</keyword>
<organism evidence="20 21">
    <name type="scientific">Megalops atlanticus</name>
    <name type="common">Tarpon</name>
    <name type="synonym">Clupea gigantea</name>
    <dbReference type="NCBI Taxonomy" id="7932"/>
    <lineage>
        <taxon>Eukaryota</taxon>
        <taxon>Metazoa</taxon>
        <taxon>Chordata</taxon>
        <taxon>Craniata</taxon>
        <taxon>Vertebrata</taxon>
        <taxon>Euteleostomi</taxon>
        <taxon>Actinopterygii</taxon>
        <taxon>Neopterygii</taxon>
        <taxon>Teleostei</taxon>
        <taxon>Elopiformes</taxon>
        <taxon>Megalopidae</taxon>
        <taxon>Megalops</taxon>
    </lineage>
</organism>
<keyword evidence="18" id="KW-0732">Signal</keyword>
<protein>
    <recommendedName>
        <fullName evidence="19">Ig-like domain-containing protein</fullName>
    </recommendedName>
</protein>
<feature type="domain" description="Ig-like" evidence="19">
    <location>
        <begin position="134"/>
        <end position="235"/>
    </location>
</feature>
<keyword evidence="4" id="KW-1003">Cell membrane</keyword>
<evidence type="ECO:0000256" key="6">
    <source>
        <dbReference type="ARBA" id="ARBA00022737"/>
    </source>
</evidence>
<keyword evidence="6" id="KW-0677">Repeat</keyword>